<feature type="compositionally biased region" description="Gly residues" evidence="1">
    <location>
        <begin position="49"/>
        <end position="72"/>
    </location>
</feature>
<dbReference type="eggNOG" id="COG1520">
    <property type="taxonomic scope" value="Bacteria"/>
</dbReference>
<dbReference type="Gene3D" id="2.80.10.50">
    <property type="match status" value="1"/>
</dbReference>
<dbReference type="PANTHER" id="PTHR35580:SF1">
    <property type="entry name" value="PHYTASE-LIKE DOMAIN-CONTAINING PROTEIN"/>
    <property type="match status" value="1"/>
</dbReference>
<dbReference type="RefSeq" id="WP_044251695.1">
    <property type="nucleotide sequence ID" value="NZ_ASRX01000117.1"/>
</dbReference>
<proteinExistence type="predicted"/>
<gene>
    <name evidence="3" type="ORF">CAP_0958</name>
</gene>
<dbReference type="PANTHER" id="PTHR35580">
    <property type="entry name" value="CELL SURFACE GLYCOPROTEIN (S-LAYER PROTEIN)-LIKE PROTEIN"/>
    <property type="match status" value="1"/>
</dbReference>
<organism evidence="3 4">
    <name type="scientific">Chondromyces apiculatus DSM 436</name>
    <dbReference type="NCBI Taxonomy" id="1192034"/>
    <lineage>
        <taxon>Bacteria</taxon>
        <taxon>Pseudomonadati</taxon>
        <taxon>Myxococcota</taxon>
        <taxon>Polyangia</taxon>
        <taxon>Polyangiales</taxon>
        <taxon>Polyangiaceae</taxon>
        <taxon>Chondromyces</taxon>
    </lineage>
</organism>
<dbReference type="OrthoDB" id="5522807at2"/>
<feature type="compositionally biased region" description="Low complexity" evidence="1">
    <location>
        <begin position="33"/>
        <end position="48"/>
    </location>
</feature>
<keyword evidence="4" id="KW-1185">Reference proteome</keyword>
<dbReference type="STRING" id="1192034.CAP_0958"/>
<feature type="region of interest" description="Disordered" evidence="1">
    <location>
        <begin position="33"/>
        <end position="72"/>
    </location>
</feature>
<dbReference type="EMBL" id="ASRX01000117">
    <property type="protein sequence ID" value="EYF00306.1"/>
    <property type="molecule type" value="Genomic_DNA"/>
</dbReference>
<dbReference type="AlphaFoldDB" id="A0A017SVH0"/>
<evidence type="ECO:0000313" key="3">
    <source>
        <dbReference type="EMBL" id="EYF00306.1"/>
    </source>
</evidence>
<accession>A0A017SVH0</accession>
<protein>
    <submittedName>
        <fullName evidence="3">Uncharacterized protein</fullName>
    </submittedName>
</protein>
<name>A0A017SVH0_9BACT</name>
<evidence type="ECO:0000256" key="2">
    <source>
        <dbReference type="SAM" id="SignalP"/>
    </source>
</evidence>
<evidence type="ECO:0000313" key="4">
    <source>
        <dbReference type="Proteomes" id="UP000019678"/>
    </source>
</evidence>
<evidence type="ECO:0000256" key="1">
    <source>
        <dbReference type="SAM" id="MobiDB-lite"/>
    </source>
</evidence>
<dbReference type="InterPro" id="IPR052918">
    <property type="entry name" value="Motility_Chemotaxis_Reg"/>
</dbReference>
<feature type="chain" id="PRO_5001496386" evidence="2">
    <location>
        <begin position="31"/>
        <end position="588"/>
    </location>
</feature>
<keyword evidence="2" id="KW-0732">Signal</keyword>
<sequence>MPTLSVPRTLSARRALGALVFALVFPTGCGGDDPASTSSGSATSSTSTGNGGSGGDDGMGSHGGAGGAGVGGSGGSGGTGGAGGGGVSLCIPGETRSCYSGPPGTENVGACASGTETCGADGSAWEPCVGEVLPTPETCDTDLDDDCDGATACGTGDHVWSRRFSCTMSDGADALAVSSTGDLVLAGTADATIDFGGGALPGNGSRDVYVATFSPTGASLMSARFGDGANQIANGVAVSSDGSIVLTGYFTGTLNFGGADLTSSTDSALFIAKLDANGGHLWSHAYGQDSGGSHLGHAVAVDADDNVIVVGANGGTLDFGTGPLPTAQYSDIFVVKLDLAGNVLWARGFPDTGVASADDVAVTADGSLVITGEHSAPVDFGGGPLPAGSYPSAFLAKLDPAGNHVWSKSFAGGGSSKAFSVAVDAADNVALTGTFSGSVDFGAGPLTTASLFQPGIFVAAFDPLGTATWSLGTGSMLYNQGNSIAADGEGNWLVTGTHAGGVDFGLGELPFVNATRTDFFVAKLDPSGNAVWSKGFHSVFNDQGAAVATGAADEVYVSALASEAIDLGGGPLPSACSSNGIVLFQLSE</sequence>
<dbReference type="Proteomes" id="UP000019678">
    <property type="component" value="Unassembled WGS sequence"/>
</dbReference>
<dbReference type="SUPFAM" id="SSF101898">
    <property type="entry name" value="NHL repeat"/>
    <property type="match status" value="1"/>
</dbReference>
<reference evidence="3 4" key="1">
    <citation type="submission" date="2013-05" db="EMBL/GenBank/DDBJ databases">
        <title>Genome assembly of Chondromyces apiculatus DSM 436.</title>
        <authorList>
            <person name="Sharma G."/>
            <person name="Khatri I."/>
            <person name="Kaur C."/>
            <person name="Mayilraj S."/>
            <person name="Subramanian S."/>
        </authorList>
    </citation>
    <scope>NUCLEOTIDE SEQUENCE [LARGE SCALE GENOMIC DNA]</scope>
    <source>
        <strain evidence="3 4">DSM 436</strain>
    </source>
</reference>
<comment type="caution">
    <text evidence="3">The sequence shown here is derived from an EMBL/GenBank/DDBJ whole genome shotgun (WGS) entry which is preliminary data.</text>
</comment>
<feature type="signal peptide" evidence="2">
    <location>
        <begin position="1"/>
        <end position="30"/>
    </location>
</feature>